<accession>A0A1F6G057</accession>
<comment type="caution">
    <text evidence="2">The sequence shown here is derived from an EMBL/GenBank/DDBJ whole genome shotgun (WGS) entry which is preliminary data.</text>
</comment>
<evidence type="ECO:0000313" key="3">
    <source>
        <dbReference type="Proteomes" id="UP000177998"/>
    </source>
</evidence>
<dbReference type="InterPro" id="IPR023093">
    <property type="entry name" value="ScpA-like_C"/>
</dbReference>
<reference evidence="2 3" key="1">
    <citation type="journal article" date="2016" name="Nat. Commun.">
        <title>Thousands of microbial genomes shed light on interconnected biogeochemical processes in an aquifer system.</title>
        <authorList>
            <person name="Anantharaman K."/>
            <person name="Brown C.T."/>
            <person name="Hug L.A."/>
            <person name="Sharon I."/>
            <person name="Castelle C.J."/>
            <person name="Probst A.J."/>
            <person name="Thomas B.C."/>
            <person name="Singh A."/>
            <person name="Wilkins M.J."/>
            <person name="Karaoz U."/>
            <person name="Brodie E.L."/>
            <person name="Williams K.H."/>
            <person name="Hubbard S.S."/>
            <person name="Banfield J.F."/>
        </authorList>
    </citation>
    <scope>NUCLEOTIDE SEQUENCE [LARGE SCALE GENOMIC DNA]</scope>
</reference>
<dbReference type="PANTHER" id="PTHR33969:SF2">
    <property type="entry name" value="SEGREGATION AND CONDENSATION PROTEIN A"/>
    <property type="match status" value="1"/>
</dbReference>
<dbReference type="AlphaFoldDB" id="A0A1F6G057"/>
<dbReference type="Pfam" id="PF02616">
    <property type="entry name" value="SMC_ScpA"/>
    <property type="match status" value="1"/>
</dbReference>
<evidence type="ECO:0000256" key="1">
    <source>
        <dbReference type="ARBA" id="ARBA00044777"/>
    </source>
</evidence>
<organism evidence="2 3">
    <name type="scientific">Candidatus Kuenenbacteria bacterium RIFCSPLOWO2_02_FULL_42_16</name>
    <dbReference type="NCBI Taxonomy" id="1798564"/>
    <lineage>
        <taxon>Bacteria</taxon>
        <taxon>Candidatus Kueneniibacteriota</taxon>
    </lineage>
</organism>
<protein>
    <recommendedName>
        <fullName evidence="1">Segregation and condensation protein A</fullName>
    </recommendedName>
</protein>
<dbReference type="Proteomes" id="UP000177998">
    <property type="component" value="Unassembled WGS sequence"/>
</dbReference>
<dbReference type="Gene3D" id="6.10.250.2410">
    <property type="match status" value="1"/>
</dbReference>
<evidence type="ECO:0000313" key="2">
    <source>
        <dbReference type="EMBL" id="OGG91488.1"/>
    </source>
</evidence>
<dbReference type="EMBL" id="MFMZ01000009">
    <property type="protein sequence ID" value="OGG91488.1"/>
    <property type="molecule type" value="Genomic_DNA"/>
</dbReference>
<dbReference type="STRING" id="1798564.A3H55_02570"/>
<sequence length="233" mass="26836">MEIKVDNFEGPLDLLLRLIEEEKLDVTTVSLLQVAEQYIAYLDTMPIKQPDLLADFLLIAAKLLVLKSRAILPELFMEDDESFSDLEQQLKIYKKYLEASKGIEHLAAQKRYVYARPEYARPVGLEFVVPKSLNKSKLEQVLEAIVGELDALARLPKKSLERLISIKEKIEEIRQILKEKGVVRWQELIDSAKSKTEIVVSFLGLLELNKQKQLVLEQEEIFGEIIIKNINNF</sequence>
<dbReference type="PANTHER" id="PTHR33969">
    <property type="entry name" value="SEGREGATION AND CONDENSATION PROTEIN A"/>
    <property type="match status" value="1"/>
</dbReference>
<proteinExistence type="predicted"/>
<dbReference type="Gene3D" id="1.10.10.580">
    <property type="entry name" value="Structural maintenance of chromosome 1. Chain E"/>
    <property type="match status" value="1"/>
</dbReference>
<gene>
    <name evidence="2" type="ORF">A3H55_02570</name>
</gene>
<name>A0A1F6G057_9BACT</name>
<dbReference type="InterPro" id="IPR003768">
    <property type="entry name" value="ScpA"/>
</dbReference>